<dbReference type="InterPro" id="IPR015940">
    <property type="entry name" value="UBA"/>
</dbReference>
<evidence type="ECO:0000256" key="3">
    <source>
        <dbReference type="ARBA" id="ARBA00023204"/>
    </source>
</evidence>
<dbReference type="SUPFAM" id="SSF54236">
    <property type="entry name" value="Ubiquitin-like"/>
    <property type="match status" value="1"/>
</dbReference>
<dbReference type="Pfam" id="PF09280">
    <property type="entry name" value="XPC-binding"/>
    <property type="match status" value="1"/>
</dbReference>
<name>A0AAD4IIY9_9PLEO</name>
<comment type="caution">
    <text evidence="9">The sequence shown here is derived from an EMBL/GenBank/DDBJ whole genome shotgun (WGS) entry which is preliminary data.</text>
</comment>
<dbReference type="FunFam" id="1.10.8.10:FF:000003">
    <property type="entry name" value="UV excision repair protein RAD23 homolog"/>
    <property type="match status" value="1"/>
</dbReference>
<feature type="region of interest" description="Disordered" evidence="6">
    <location>
        <begin position="278"/>
        <end position="316"/>
    </location>
</feature>
<dbReference type="GO" id="GO:0006289">
    <property type="term" value="P:nucleotide-excision repair"/>
    <property type="evidence" value="ECO:0007669"/>
    <property type="project" value="UniProtKB-UniRule"/>
</dbReference>
<dbReference type="GO" id="GO:0005829">
    <property type="term" value="C:cytosol"/>
    <property type="evidence" value="ECO:0007669"/>
    <property type="project" value="TreeGrafter"/>
</dbReference>
<dbReference type="Gene3D" id="3.10.20.90">
    <property type="entry name" value="Phosphatidylinositol 3-kinase Catalytic Subunit, Chain A, domain 1"/>
    <property type="match status" value="1"/>
</dbReference>
<dbReference type="CDD" id="cd14381">
    <property type="entry name" value="UBA2_Rhp23p_like"/>
    <property type="match status" value="1"/>
</dbReference>
<comment type="subcellular location">
    <subcellularLocation>
        <location evidence="5">Nucleus</location>
    </subcellularLocation>
    <subcellularLocation>
        <location evidence="5">Cytoplasm</location>
    </subcellularLocation>
</comment>
<dbReference type="GO" id="GO:0070628">
    <property type="term" value="F:proteasome binding"/>
    <property type="evidence" value="ECO:0007669"/>
    <property type="project" value="TreeGrafter"/>
</dbReference>
<evidence type="ECO:0000259" key="7">
    <source>
        <dbReference type="PROSITE" id="PS50030"/>
    </source>
</evidence>
<dbReference type="GO" id="GO:0003684">
    <property type="term" value="F:damaged DNA binding"/>
    <property type="evidence" value="ECO:0007669"/>
    <property type="project" value="UniProtKB-UniRule"/>
</dbReference>
<gene>
    <name evidence="9" type="ORF">G6011_00495</name>
</gene>
<dbReference type="PRINTS" id="PR01839">
    <property type="entry name" value="RAD23PROTEIN"/>
</dbReference>
<dbReference type="GO" id="GO:0043161">
    <property type="term" value="P:proteasome-mediated ubiquitin-dependent protein catabolic process"/>
    <property type="evidence" value="ECO:0007669"/>
    <property type="project" value="UniProtKB-UniRule"/>
</dbReference>
<evidence type="ECO:0000256" key="5">
    <source>
        <dbReference type="RuleBase" id="RU367049"/>
    </source>
</evidence>
<feature type="region of interest" description="Disordered" evidence="6">
    <location>
        <begin position="325"/>
        <end position="344"/>
    </location>
</feature>
<dbReference type="SMART" id="SM00727">
    <property type="entry name" value="STI1"/>
    <property type="match status" value="1"/>
</dbReference>
<dbReference type="EMBL" id="JAANER010000001">
    <property type="protein sequence ID" value="KAG9195374.1"/>
    <property type="molecule type" value="Genomic_DNA"/>
</dbReference>
<dbReference type="InterPro" id="IPR036353">
    <property type="entry name" value="XPC-bd_sf"/>
</dbReference>
<sequence>MNVVDDGASAQRTANGLCFHGLLSKRGALCKNKKERNHVDYSPSSPLLGPPLTAQVLLDPRQEGPHHPHYLSLNSNTPPNTAPSSTTHTAAAEMKITFKDLKQNKFVIEAEPSETIGALKSKIQAEKGWEVPQQKLIYSGKILQDANTVESYNIEEKGFIVCMVSKPKAAAASSSKAAPSTPAPAAAQTPAAPAAPAPSSSTPNAPATPSPAPAQASGDRFNDPSALTMGGEREAAIANMESMGFARADIDRAMRAAFFNPDRAVEYLLTGIPESALQEQAQQAQARAPTSPTPPQGNTGAPAPTGNAPSGGDEPMNLFEAAAQAAQNRGGAGGARSSATGGGAAAGALNANSLDFLRNNPQFQQLRQVVQQQPQMLEPILQQVGAGNPQLAQMIANNPEQFLQLLAEDADEDAPLPPGAQAISVTEEEREAIERLCRLGFERDLVIQAYFACDKNEELAANFLFDQPDDADDQ</sequence>
<feature type="compositionally biased region" description="Low complexity" evidence="6">
    <location>
        <begin position="278"/>
        <end position="290"/>
    </location>
</feature>
<evidence type="ECO:0000313" key="10">
    <source>
        <dbReference type="Proteomes" id="UP001199106"/>
    </source>
</evidence>
<feature type="compositionally biased region" description="Low complexity" evidence="6">
    <location>
        <begin position="74"/>
        <end position="88"/>
    </location>
</feature>
<dbReference type="InterPro" id="IPR029071">
    <property type="entry name" value="Ubiquitin-like_domsf"/>
</dbReference>
<dbReference type="SMART" id="SM00165">
    <property type="entry name" value="UBA"/>
    <property type="match status" value="2"/>
</dbReference>
<dbReference type="SUPFAM" id="SSF46934">
    <property type="entry name" value="UBA-like"/>
    <property type="match status" value="2"/>
</dbReference>
<dbReference type="Gene3D" id="1.10.8.10">
    <property type="entry name" value="DNA helicase RuvA subunit, C-terminal domain"/>
    <property type="match status" value="2"/>
</dbReference>
<dbReference type="InterPro" id="IPR004806">
    <property type="entry name" value="Rad23"/>
</dbReference>
<dbReference type="FunFam" id="1.10.10.540:FF:000001">
    <property type="entry name" value="UV excision repair protein RAD23 B"/>
    <property type="match status" value="1"/>
</dbReference>
<comment type="similarity">
    <text evidence="5">Belongs to the RAD23 family.</text>
</comment>
<evidence type="ECO:0000256" key="6">
    <source>
        <dbReference type="SAM" id="MobiDB-lite"/>
    </source>
</evidence>
<feature type="compositionally biased region" description="Low complexity" evidence="6">
    <location>
        <begin position="174"/>
        <end position="205"/>
    </location>
</feature>
<feature type="domain" description="UBA" evidence="7">
    <location>
        <begin position="231"/>
        <end position="271"/>
    </location>
</feature>
<evidence type="ECO:0000313" key="9">
    <source>
        <dbReference type="EMBL" id="KAG9195374.1"/>
    </source>
</evidence>
<feature type="domain" description="Ubiquitin-like" evidence="8">
    <location>
        <begin position="94"/>
        <end position="169"/>
    </location>
</feature>
<evidence type="ECO:0000256" key="4">
    <source>
        <dbReference type="ARBA" id="ARBA00023242"/>
    </source>
</evidence>
<dbReference type="SUPFAM" id="SSF101238">
    <property type="entry name" value="XPC-binding domain"/>
    <property type="match status" value="1"/>
</dbReference>
<evidence type="ECO:0000256" key="2">
    <source>
        <dbReference type="ARBA" id="ARBA00022763"/>
    </source>
</evidence>
<dbReference type="PANTHER" id="PTHR10621">
    <property type="entry name" value="UV EXCISION REPAIR PROTEIN RAD23"/>
    <property type="match status" value="1"/>
</dbReference>
<dbReference type="GO" id="GO:0043130">
    <property type="term" value="F:ubiquitin binding"/>
    <property type="evidence" value="ECO:0007669"/>
    <property type="project" value="UniProtKB-UniRule"/>
</dbReference>
<keyword evidence="3 5" id="KW-0234">DNA repair</keyword>
<comment type="function">
    <text evidence="5">Multiubiquitin chain receptor involved in modulation of proteasomal degradation. Involved in nucleotide excision repair.</text>
</comment>
<dbReference type="InterPro" id="IPR015360">
    <property type="entry name" value="XPC-bd"/>
</dbReference>
<dbReference type="Proteomes" id="UP001199106">
    <property type="component" value="Unassembled WGS sequence"/>
</dbReference>
<evidence type="ECO:0000259" key="8">
    <source>
        <dbReference type="PROSITE" id="PS50053"/>
    </source>
</evidence>
<dbReference type="Pfam" id="PF00627">
    <property type="entry name" value="UBA"/>
    <property type="match status" value="2"/>
</dbReference>
<protein>
    <recommendedName>
        <fullName evidence="5">UV excision repair protein RAD23</fullName>
    </recommendedName>
</protein>
<dbReference type="GO" id="GO:0031593">
    <property type="term" value="F:polyubiquitin modification-dependent protein binding"/>
    <property type="evidence" value="ECO:0007669"/>
    <property type="project" value="UniProtKB-UniRule"/>
</dbReference>
<dbReference type="InterPro" id="IPR009060">
    <property type="entry name" value="UBA-like_sf"/>
</dbReference>
<feature type="domain" description="UBA" evidence="7">
    <location>
        <begin position="426"/>
        <end position="467"/>
    </location>
</feature>
<dbReference type="CDD" id="cd01805">
    <property type="entry name" value="Ubl_Rad23"/>
    <property type="match status" value="1"/>
</dbReference>
<accession>A0AAD4IIY9</accession>
<keyword evidence="5" id="KW-0963">Cytoplasm</keyword>
<proteinExistence type="inferred from homology"/>
<keyword evidence="2 5" id="KW-0227">DNA damage</keyword>
<keyword evidence="4 5" id="KW-0539">Nucleus</keyword>
<keyword evidence="10" id="KW-1185">Reference proteome</keyword>
<dbReference type="FunFam" id="1.10.8.10:FF:000002">
    <property type="entry name" value="UV excision repair protein RAD23 homolog"/>
    <property type="match status" value="1"/>
</dbReference>
<evidence type="ECO:0000256" key="1">
    <source>
        <dbReference type="ARBA" id="ARBA00022737"/>
    </source>
</evidence>
<dbReference type="CDD" id="cd14280">
    <property type="entry name" value="UBA1_Rad23_like"/>
    <property type="match status" value="1"/>
</dbReference>
<keyword evidence="1" id="KW-0677">Repeat</keyword>
<dbReference type="PROSITE" id="PS50053">
    <property type="entry name" value="UBIQUITIN_2"/>
    <property type="match status" value="1"/>
</dbReference>
<feature type="compositionally biased region" description="Gly residues" evidence="6">
    <location>
        <begin position="330"/>
        <end position="344"/>
    </location>
</feature>
<dbReference type="AlphaFoldDB" id="A0AAD4IIY9"/>
<dbReference type="Pfam" id="PF00240">
    <property type="entry name" value="ubiquitin"/>
    <property type="match status" value="1"/>
</dbReference>
<dbReference type="PROSITE" id="PS50030">
    <property type="entry name" value="UBA"/>
    <property type="match status" value="2"/>
</dbReference>
<dbReference type="PANTHER" id="PTHR10621:SF0">
    <property type="entry name" value="UV EXCISION REPAIR PROTEIN RAD23"/>
    <property type="match status" value="1"/>
</dbReference>
<feature type="region of interest" description="Disordered" evidence="6">
    <location>
        <begin position="60"/>
        <end position="88"/>
    </location>
</feature>
<dbReference type="FunFam" id="3.10.20.90:FF:000175">
    <property type="entry name" value="UV excision repair protein Rad23"/>
    <property type="match status" value="1"/>
</dbReference>
<dbReference type="Gene3D" id="1.10.10.540">
    <property type="entry name" value="XPC-binding domain"/>
    <property type="match status" value="1"/>
</dbReference>
<dbReference type="SMART" id="SM00213">
    <property type="entry name" value="UBQ"/>
    <property type="match status" value="1"/>
</dbReference>
<dbReference type="InterPro" id="IPR006636">
    <property type="entry name" value="STI1_HS-bd"/>
</dbReference>
<reference evidence="9" key="1">
    <citation type="submission" date="2021-07" db="EMBL/GenBank/DDBJ databases">
        <title>Genome Resource of American Ginseng Black Spot Pathogen Alternaria panax.</title>
        <authorList>
            <person name="Qiu C."/>
            <person name="Wang W."/>
            <person name="Liu Z."/>
        </authorList>
    </citation>
    <scope>NUCLEOTIDE SEQUENCE</scope>
    <source>
        <strain evidence="9">BNCC115425</strain>
    </source>
</reference>
<dbReference type="NCBIfam" id="TIGR00601">
    <property type="entry name" value="rad23"/>
    <property type="match status" value="1"/>
</dbReference>
<organism evidence="9 10">
    <name type="scientific">Alternaria panax</name>
    <dbReference type="NCBI Taxonomy" id="48097"/>
    <lineage>
        <taxon>Eukaryota</taxon>
        <taxon>Fungi</taxon>
        <taxon>Dikarya</taxon>
        <taxon>Ascomycota</taxon>
        <taxon>Pezizomycotina</taxon>
        <taxon>Dothideomycetes</taxon>
        <taxon>Pleosporomycetidae</taxon>
        <taxon>Pleosporales</taxon>
        <taxon>Pleosporineae</taxon>
        <taxon>Pleosporaceae</taxon>
        <taxon>Alternaria</taxon>
        <taxon>Alternaria sect. Panax</taxon>
    </lineage>
</organism>
<feature type="region of interest" description="Disordered" evidence="6">
    <location>
        <begin position="174"/>
        <end position="227"/>
    </location>
</feature>
<dbReference type="InterPro" id="IPR000626">
    <property type="entry name" value="Ubiquitin-like_dom"/>
</dbReference>
<dbReference type="GO" id="GO:0005654">
    <property type="term" value="C:nucleoplasm"/>
    <property type="evidence" value="ECO:0007669"/>
    <property type="project" value="TreeGrafter"/>
</dbReference>